<dbReference type="OrthoDB" id="748178at2759"/>
<organism evidence="9 10">
    <name type="scientific">Juglans regia</name>
    <name type="common">English walnut</name>
    <dbReference type="NCBI Taxonomy" id="51240"/>
    <lineage>
        <taxon>Eukaryota</taxon>
        <taxon>Viridiplantae</taxon>
        <taxon>Streptophyta</taxon>
        <taxon>Embryophyta</taxon>
        <taxon>Tracheophyta</taxon>
        <taxon>Spermatophyta</taxon>
        <taxon>Magnoliopsida</taxon>
        <taxon>eudicotyledons</taxon>
        <taxon>Gunneridae</taxon>
        <taxon>Pentapetalae</taxon>
        <taxon>rosids</taxon>
        <taxon>fabids</taxon>
        <taxon>Fagales</taxon>
        <taxon>Juglandaceae</taxon>
        <taxon>Juglans</taxon>
    </lineage>
</organism>
<dbReference type="GeneID" id="109011305"/>
<name>A0A2I4GVR2_JUGRE</name>
<evidence type="ECO:0000256" key="1">
    <source>
        <dbReference type="ARBA" id="ARBA00004123"/>
    </source>
</evidence>
<accession>A0A2I4GVR2</accession>
<dbReference type="Gramene" id="Jr11_03970_p1">
    <property type="protein sequence ID" value="cds.Jr11_03970_p1"/>
    <property type="gene ID" value="Jr11_03970"/>
</dbReference>
<keyword evidence="4" id="KW-0238">DNA-binding</keyword>
<evidence type="ECO:0000313" key="9">
    <source>
        <dbReference type="Proteomes" id="UP000235220"/>
    </source>
</evidence>
<dbReference type="STRING" id="51240.A0A2I4GVR2"/>
<feature type="compositionally biased region" description="Basic and acidic residues" evidence="8">
    <location>
        <begin position="7"/>
        <end position="21"/>
    </location>
</feature>
<dbReference type="Pfam" id="PF20451">
    <property type="entry name" value="Calmod_bind_M"/>
    <property type="match status" value="1"/>
</dbReference>
<keyword evidence="5" id="KW-0010">Activator</keyword>
<keyword evidence="3" id="KW-0805">Transcription regulation</keyword>
<evidence type="ECO:0000256" key="8">
    <source>
        <dbReference type="SAM" id="MobiDB-lite"/>
    </source>
</evidence>
<dbReference type="RefSeq" id="XP_018847991.1">
    <property type="nucleotide sequence ID" value="XM_018992446.2"/>
</dbReference>
<dbReference type="GO" id="GO:0043565">
    <property type="term" value="F:sequence-specific DNA binding"/>
    <property type="evidence" value="ECO:0000318"/>
    <property type="project" value="GO_Central"/>
</dbReference>
<dbReference type="InterPro" id="IPR046830">
    <property type="entry name" value="Calmod_bind_M"/>
</dbReference>
<dbReference type="KEGG" id="jre:109011305"/>
<comment type="subcellular location">
    <subcellularLocation>
        <location evidence="1">Nucleus</location>
    </subcellularLocation>
</comment>
<comment type="similarity">
    <text evidence="2">Belongs to the plant ACBP60 protein family.</text>
</comment>
<dbReference type="GO" id="GO:0003700">
    <property type="term" value="F:DNA-binding transcription factor activity"/>
    <property type="evidence" value="ECO:0000318"/>
    <property type="project" value="GO_Central"/>
</dbReference>
<dbReference type="Pfam" id="PF07887">
    <property type="entry name" value="Calmodulin_bind"/>
    <property type="match status" value="1"/>
</dbReference>
<dbReference type="GO" id="GO:0005516">
    <property type="term" value="F:calmodulin binding"/>
    <property type="evidence" value="ECO:0007669"/>
    <property type="project" value="InterPro"/>
</dbReference>
<dbReference type="Pfam" id="PF20452">
    <property type="entry name" value="Calmod_bind_C"/>
    <property type="match status" value="1"/>
</dbReference>
<evidence type="ECO:0000256" key="7">
    <source>
        <dbReference type="ARBA" id="ARBA00023242"/>
    </source>
</evidence>
<evidence type="ECO:0000256" key="6">
    <source>
        <dbReference type="ARBA" id="ARBA00023163"/>
    </source>
</evidence>
<evidence type="ECO:0000313" key="10">
    <source>
        <dbReference type="RefSeq" id="XP_018847991.1"/>
    </source>
</evidence>
<proteinExistence type="inferred from homology"/>
<dbReference type="Proteomes" id="UP000235220">
    <property type="component" value="Chromosome 11"/>
</dbReference>
<keyword evidence="7" id="KW-0539">Nucleus</keyword>
<keyword evidence="9" id="KW-1185">Reference proteome</keyword>
<dbReference type="PANTHER" id="PTHR31713:SF43">
    <property type="entry name" value="CALMODULIN-BINDING PROTEIN 60 G"/>
    <property type="match status" value="1"/>
</dbReference>
<gene>
    <name evidence="10" type="primary">LOC109011305</name>
</gene>
<evidence type="ECO:0000256" key="2">
    <source>
        <dbReference type="ARBA" id="ARBA00007214"/>
    </source>
</evidence>
<evidence type="ECO:0000256" key="3">
    <source>
        <dbReference type="ARBA" id="ARBA00023015"/>
    </source>
</evidence>
<sequence length="544" mass="61576">MVVKRHFNGDKDGSEPSKRRQEFRMRAFPRVVSEREVQQFWEPFFRRVVQEELDRVLQSIHPCPRSSPQPAASGVRSLHLRFVNALPSHIFTKNSLKAEDGTPIRIELFDTRSGTIVKAGPLSTIKLDIVVLDGDFCSDDHEDWTEQDFNASVVHKREGKRPLLVGAVKVTLIEGAGCIGDIQFTDNSSWTRSRKFRLAAKLEQKLSGEVKIREATSRKIVVKDHRGELNKKHETPSLGDPIWRLKKIRRDGTNYNQLTSSGILTVKDLLLQHAINPFKLRNLLKRVADRKWKEILENAMASVANDHKLYAYHRAGEPVGLLFNSIYQVVAATIDGQNYCPVQTLSLGDKHAVEVVKQQAYENINDWVPANELSTVSFSRPSGSLQNYPFNVPEQSPQQFEFPLPVTHQDQEEIWPNFNHSHPSFSASHAQAGETSNQIEASGLQSSHLMPGNGLIDDHWIQHYNTEVQVLPSVYTPDIIPGTPWMQGNDLFIFPSNQADFDNFTLSNSGVPISRAGKAAWCKIRAAVKWRKVWRDVAAKRLAF</sequence>
<dbReference type="AlphaFoldDB" id="A0A2I4GVR2"/>
<keyword evidence="6" id="KW-0804">Transcription</keyword>
<protein>
    <submittedName>
        <fullName evidence="10">Calmodulin-binding protein 60 C-like isoform X1</fullName>
    </submittedName>
</protein>
<dbReference type="InterPro" id="IPR046831">
    <property type="entry name" value="Calmodulin_bind_N"/>
</dbReference>
<dbReference type="PANTHER" id="PTHR31713">
    <property type="entry name" value="OS02G0177800 PROTEIN"/>
    <property type="match status" value="1"/>
</dbReference>
<feature type="region of interest" description="Disordered" evidence="8">
    <location>
        <begin position="1"/>
        <end position="21"/>
    </location>
</feature>
<reference evidence="10" key="1">
    <citation type="submission" date="2025-08" db="UniProtKB">
        <authorList>
            <consortium name="RefSeq"/>
        </authorList>
    </citation>
    <scope>IDENTIFICATION</scope>
    <source>
        <tissue evidence="10">Leaves</tissue>
    </source>
</reference>
<dbReference type="GO" id="GO:0080142">
    <property type="term" value="P:regulation of salicylic acid biosynthetic process"/>
    <property type="evidence" value="ECO:0000318"/>
    <property type="project" value="GO_Central"/>
</dbReference>
<dbReference type="GO" id="GO:0005634">
    <property type="term" value="C:nucleus"/>
    <property type="evidence" value="ECO:0000318"/>
    <property type="project" value="GO_Central"/>
</dbReference>
<evidence type="ECO:0000256" key="5">
    <source>
        <dbReference type="ARBA" id="ARBA00023159"/>
    </source>
</evidence>
<dbReference type="InterPro" id="IPR046829">
    <property type="entry name" value="Calmod_bind_C"/>
</dbReference>
<dbReference type="InterPro" id="IPR012416">
    <property type="entry name" value="CBP60"/>
</dbReference>
<evidence type="ECO:0000256" key="4">
    <source>
        <dbReference type="ARBA" id="ARBA00023125"/>
    </source>
</evidence>